<reference evidence="1 2" key="1">
    <citation type="journal article" date="2019" name="Nat. Ecol. Evol.">
        <title>Megaphylogeny resolves global patterns of mushroom evolution.</title>
        <authorList>
            <person name="Varga T."/>
            <person name="Krizsan K."/>
            <person name="Foldi C."/>
            <person name="Dima B."/>
            <person name="Sanchez-Garcia M."/>
            <person name="Sanchez-Ramirez S."/>
            <person name="Szollosi G.J."/>
            <person name="Szarkandi J.G."/>
            <person name="Papp V."/>
            <person name="Albert L."/>
            <person name="Andreopoulos W."/>
            <person name="Angelini C."/>
            <person name="Antonin V."/>
            <person name="Barry K.W."/>
            <person name="Bougher N.L."/>
            <person name="Buchanan P."/>
            <person name="Buyck B."/>
            <person name="Bense V."/>
            <person name="Catcheside P."/>
            <person name="Chovatia M."/>
            <person name="Cooper J."/>
            <person name="Damon W."/>
            <person name="Desjardin D."/>
            <person name="Finy P."/>
            <person name="Geml J."/>
            <person name="Haridas S."/>
            <person name="Hughes K."/>
            <person name="Justo A."/>
            <person name="Karasinski D."/>
            <person name="Kautmanova I."/>
            <person name="Kiss B."/>
            <person name="Kocsube S."/>
            <person name="Kotiranta H."/>
            <person name="LaButti K.M."/>
            <person name="Lechner B.E."/>
            <person name="Liimatainen K."/>
            <person name="Lipzen A."/>
            <person name="Lukacs Z."/>
            <person name="Mihaltcheva S."/>
            <person name="Morgado L.N."/>
            <person name="Niskanen T."/>
            <person name="Noordeloos M.E."/>
            <person name="Ohm R.A."/>
            <person name="Ortiz-Santana B."/>
            <person name="Ovrebo C."/>
            <person name="Racz N."/>
            <person name="Riley R."/>
            <person name="Savchenko A."/>
            <person name="Shiryaev A."/>
            <person name="Soop K."/>
            <person name="Spirin V."/>
            <person name="Szebenyi C."/>
            <person name="Tomsovsky M."/>
            <person name="Tulloss R.E."/>
            <person name="Uehling J."/>
            <person name="Grigoriev I.V."/>
            <person name="Vagvolgyi C."/>
            <person name="Papp T."/>
            <person name="Martin F.M."/>
            <person name="Miettinen O."/>
            <person name="Hibbett D.S."/>
            <person name="Nagy L.G."/>
        </authorList>
    </citation>
    <scope>NUCLEOTIDE SEQUENCE [LARGE SCALE GENOMIC DNA]</scope>
    <source>
        <strain evidence="1 2">FP101781</strain>
    </source>
</reference>
<evidence type="ECO:0000313" key="1">
    <source>
        <dbReference type="EMBL" id="TEB30003.1"/>
    </source>
</evidence>
<dbReference type="AlphaFoldDB" id="A0A4Y7T748"/>
<organism evidence="1 2">
    <name type="scientific">Coprinellus micaceus</name>
    <name type="common">Glistening ink-cap mushroom</name>
    <name type="synonym">Coprinus micaceus</name>
    <dbReference type="NCBI Taxonomy" id="71717"/>
    <lineage>
        <taxon>Eukaryota</taxon>
        <taxon>Fungi</taxon>
        <taxon>Dikarya</taxon>
        <taxon>Basidiomycota</taxon>
        <taxon>Agaricomycotina</taxon>
        <taxon>Agaricomycetes</taxon>
        <taxon>Agaricomycetidae</taxon>
        <taxon>Agaricales</taxon>
        <taxon>Agaricineae</taxon>
        <taxon>Psathyrellaceae</taxon>
        <taxon>Coprinellus</taxon>
    </lineage>
</organism>
<keyword evidence="2" id="KW-1185">Reference proteome</keyword>
<gene>
    <name evidence="1" type="ORF">FA13DRAFT_1631447</name>
</gene>
<dbReference type="Proteomes" id="UP000298030">
    <property type="component" value="Unassembled WGS sequence"/>
</dbReference>
<sequence length="498" mass="55840">MLEFSWCALSTKPPTRVRSTATRTLPLEFLDMVIRQHLQEDAKTLKTLSLTCRYIAGKAQPLLFQRLDVYVHPTLGQRRGTALCQLISSYRHLIPYVKHVRLHSLFSEDARRPDLGPDNDALRILLNLPYLTKITIVGYNNRSWNIIPRNAQLAIKTSLRGKKVSAVEVQAMSDFPVYLLEGCRSLKSLTLAVPSISCYPATDSDGVAKKTMTFPLNCDLLQPSPIHLERLAVTMPTPQLVELTEWLLSDKCSLNMTRVRTLRVRQRGQYSFSDHLTSVSRLLSTCNATLEELEMDAYTPGHTVDITTPLSHLVGNKSGHTPDDHDPPLPTVECVYKRIDVASLKSLRRISLTFGIQNLYDQRRHLRLLAQMFRNIDRGAGCKLEEVGLFLWASHKSHRKTTPECNLSQQLLGSGSWDEFDRVISMRGLENAPREGGVLRPPSVDVDAASAAGIKRLKIQFGQVEDLEEAASLMAICLPRLTAKGAVLLEQKPKCINS</sequence>
<name>A0A4Y7T748_COPMI</name>
<comment type="caution">
    <text evidence="1">The sequence shown here is derived from an EMBL/GenBank/DDBJ whole genome shotgun (WGS) entry which is preliminary data.</text>
</comment>
<protein>
    <submittedName>
        <fullName evidence="1">Uncharacterized protein</fullName>
    </submittedName>
</protein>
<dbReference type="OrthoDB" id="2788229at2759"/>
<dbReference type="EMBL" id="QPFP01000025">
    <property type="protein sequence ID" value="TEB30003.1"/>
    <property type="molecule type" value="Genomic_DNA"/>
</dbReference>
<proteinExistence type="predicted"/>
<evidence type="ECO:0000313" key="2">
    <source>
        <dbReference type="Proteomes" id="UP000298030"/>
    </source>
</evidence>
<dbReference type="STRING" id="71717.A0A4Y7T748"/>
<accession>A0A4Y7T748</accession>